<dbReference type="Proteomes" id="UP001218246">
    <property type="component" value="Unassembled WGS sequence"/>
</dbReference>
<dbReference type="InterPro" id="IPR039561">
    <property type="entry name" value="Peptidase_M15C"/>
</dbReference>
<comment type="caution">
    <text evidence="2">The sequence shown here is derived from an EMBL/GenBank/DDBJ whole genome shotgun (WGS) entry which is preliminary data.</text>
</comment>
<dbReference type="CDD" id="cd14845">
    <property type="entry name" value="L-Ala-D-Glu_peptidase_like"/>
    <property type="match status" value="1"/>
</dbReference>
<dbReference type="EMBL" id="JARULN010000004">
    <property type="protein sequence ID" value="MDG5753835.1"/>
    <property type="molecule type" value="Genomic_DNA"/>
</dbReference>
<keyword evidence="3" id="KW-1185">Reference proteome</keyword>
<evidence type="ECO:0000313" key="2">
    <source>
        <dbReference type="EMBL" id="MDG5753835.1"/>
    </source>
</evidence>
<dbReference type="Gene3D" id="3.30.1380.10">
    <property type="match status" value="1"/>
</dbReference>
<gene>
    <name evidence="2" type="ORF">P6P90_07600</name>
</gene>
<feature type="domain" description="Peptidase M15C" evidence="1">
    <location>
        <begin position="62"/>
        <end position="124"/>
    </location>
</feature>
<dbReference type="SUPFAM" id="SSF55166">
    <property type="entry name" value="Hedgehog/DD-peptidase"/>
    <property type="match status" value="1"/>
</dbReference>
<accession>A0ABT6H469</accession>
<protein>
    <submittedName>
        <fullName evidence="2">M15 family metallopeptidase</fullName>
    </submittedName>
</protein>
<sequence length="219" mass="25326">MAFQMTYDKRNRTNLDQLAPNTKAAAYKWYQYCIDNKADILIYETIRTVERQRQYVAQGVSRTMQSYHLVGQALDFVPIVNGKDEWSRSAYLQEPYRSAIAYAKSLGFEWGGDWTDFVDNPHLQFNYKGYGTDKVLDSPSYKVIIPNTAFWQARGLVREFEGRGYQAKGVNLKAYGPNQQPAENDPYLFVIETDLENAKQLVIELKTRGYHLTYGEAQK</sequence>
<proteinExistence type="predicted"/>
<evidence type="ECO:0000313" key="3">
    <source>
        <dbReference type="Proteomes" id="UP001218246"/>
    </source>
</evidence>
<reference evidence="2 3" key="1">
    <citation type="submission" date="2023-04" db="EMBL/GenBank/DDBJ databases">
        <title>Ectobacillus antri isolated from activated sludge.</title>
        <authorList>
            <person name="Yan P."/>
            <person name="Liu X."/>
        </authorList>
    </citation>
    <scope>NUCLEOTIDE SEQUENCE [LARGE SCALE GENOMIC DNA]</scope>
    <source>
        <strain evidence="2 3">C18H</strain>
    </source>
</reference>
<dbReference type="InterPro" id="IPR009045">
    <property type="entry name" value="Zn_M74/Hedgehog-like"/>
</dbReference>
<organism evidence="2 3">
    <name type="scientific">Ectobacillus antri</name>
    <dbReference type="NCBI Taxonomy" id="2486280"/>
    <lineage>
        <taxon>Bacteria</taxon>
        <taxon>Bacillati</taxon>
        <taxon>Bacillota</taxon>
        <taxon>Bacilli</taxon>
        <taxon>Bacillales</taxon>
        <taxon>Bacillaceae</taxon>
        <taxon>Ectobacillus</taxon>
    </lineage>
</organism>
<name>A0ABT6H469_9BACI</name>
<evidence type="ECO:0000259" key="1">
    <source>
        <dbReference type="Pfam" id="PF13539"/>
    </source>
</evidence>
<dbReference type="Pfam" id="PF13539">
    <property type="entry name" value="Peptidase_M15_4"/>
    <property type="match status" value="1"/>
</dbReference>